<name>A0A450V0Y2_9GAMM</name>
<evidence type="ECO:0000256" key="6">
    <source>
        <dbReference type="ARBA" id="ARBA00022605"/>
    </source>
</evidence>
<evidence type="ECO:0000256" key="8">
    <source>
        <dbReference type="ARBA" id="ARBA00022737"/>
    </source>
</evidence>
<dbReference type="GO" id="GO:0009097">
    <property type="term" value="P:isoleucine biosynthetic process"/>
    <property type="evidence" value="ECO:0007669"/>
    <property type="project" value="UniProtKB-UniRule"/>
</dbReference>
<dbReference type="EMBL" id="CAADFF010000120">
    <property type="protein sequence ID" value="VFJ98432.1"/>
    <property type="molecule type" value="Genomic_DNA"/>
</dbReference>
<evidence type="ECO:0000256" key="13">
    <source>
        <dbReference type="RuleBase" id="RU362012"/>
    </source>
</evidence>
<dbReference type="FunFam" id="3.40.50.1100:FF:000008">
    <property type="entry name" value="L-threonine dehydratase"/>
    <property type="match status" value="1"/>
</dbReference>
<dbReference type="PROSITE" id="PS51672">
    <property type="entry name" value="ACT_LIKE"/>
    <property type="match status" value="2"/>
</dbReference>
<dbReference type="PANTHER" id="PTHR48078:SF11">
    <property type="entry name" value="THREONINE DEHYDRATASE, MITOCHONDRIAL"/>
    <property type="match status" value="1"/>
</dbReference>
<comment type="cofactor">
    <cofactor evidence="2 13">
        <name>pyridoxal 5'-phosphate</name>
        <dbReference type="ChEBI" id="CHEBI:597326"/>
    </cofactor>
</comment>
<evidence type="ECO:0000256" key="4">
    <source>
        <dbReference type="ARBA" id="ARBA00010869"/>
    </source>
</evidence>
<reference evidence="15" key="1">
    <citation type="submission" date="2019-02" db="EMBL/GenBank/DDBJ databases">
        <authorList>
            <person name="Gruber-Vodicka R. H."/>
            <person name="Seah K. B. B."/>
        </authorList>
    </citation>
    <scope>NUCLEOTIDE SEQUENCE</scope>
    <source>
        <strain evidence="16">BECK_BY7</strain>
        <strain evidence="15">BECK_M7</strain>
    </source>
</reference>
<sequence length="512" mass="56600">MFGNYLEKILKSHVYDVAIETPLDAAPILSRRLGNTILLKREDLQPVFSFKLRGAYNKIAGLSREARERGVIAASAGNHAQGVALAADRLGVESLIVMPKTTPRIKVDAVEDRGAGIILHGNTYDEARAHAEELMTERGMIFVHPYDDVDVIAGQGTIAMEIFRQRAHDIHAIFVPVGGGGLIAGIAAYVKALWPDVKIIGVEPDEAPCLHEALRTGERVVLDRVGIFADGVAVRQVGREPFSVAQRCVDEVLLVNTDEICAAIKDIYDDTRSIAEPAGALAVAGIKNYIARQGLSGKTLIAIDSGANVNFDRLQHIAERAELGERREALLAVTIPERPGSFLTFCRAIGQRSITEFNYRYAERRDARVFVGVELREGDADKQALIDHLRGKGYPVLDMSDNEMAKIHIRHMVGGRVSGIGPDGDPDLGREYLYRFQFPERPGALLRFLTRIGQRWSISMFHYRNHGAAYGRVLAGIQVPDHELGAFHTSLDETDYPYWQETENPAYGLFLR</sequence>
<dbReference type="FunFam" id="3.40.1020.10:FF:000001">
    <property type="entry name" value="L-threonine dehydratase"/>
    <property type="match status" value="1"/>
</dbReference>
<comment type="catalytic activity">
    <reaction evidence="1 13">
        <text>L-threonine = 2-oxobutanoate + NH4(+)</text>
        <dbReference type="Rhea" id="RHEA:22108"/>
        <dbReference type="ChEBI" id="CHEBI:16763"/>
        <dbReference type="ChEBI" id="CHEBI:28938"/>
        <dbReference type="ChEBI" id="CHEBI:57926"/>
        <dbReference type="EC" id="4.3.1.19"/>
    </reaction>
</comment>
<dbReference type="CDD" id="cd04907">
    <property type="entry name" value="ACT_ThrD-I_2"/>
    <property type="match status" value="1"/>
</dbReference>
<evidence type="ECO:0000256" key="10">
    <source>
        <dbReference type="ARBA" id="ARBA00023239"/>
    </source>
</evidence>
<dbReference type="GO" id="GO:0006567">
    <property type="term" value="P:L-threonine catabolic process"/>
    <property type="evidence" value="ECO:0007669"/>
    <property type="project" value="TreeGrafter"/>
</dbReference>
<keyword evidence="6 13" id="KW-0028">Amino-acid biosynthesis</keyword>
<evidence type="ECO:0000256" key="3">
    <source>
        <dbReference type="ARBA" id="ARBA00004810"/>
    </source>
</evidence>
<dbReference type="InterPro" id="IPR005787">
    <property type="entry name" value="Thr_deHydtase_biosynth"/>
</dbReference>
<evidence type="ECO:0000256" key="1">
    <source>
        <dbReference type="ARBA" id="ARBA00001274"/>
    </source>
</evidence>
<dbReference type="InterPro" id="IPR001721">
    <property type="entry name" value="TD_ACT-like"/>
</dbReference>
<dbReference type="Gene3D" id="3.40.1020.10">
    <property type="entry name" value="Biosynthetic Threonine Deaminase, Domain 3"/>
    <property type="match status" value="1"/>
</dbReference>
<keyword evidence="7 13" id="KW-0412">Isoleucine biosynthesis</keyword>
<dbReference type="PANTHER" id="PTHR48078">
    <property type="entry name" value="THREONINE DEHYDRATASE, MITOCHONDRIAL-RELATED"/>
    <property type="match status" value="1"/>
</dbReference>
<comment type="pathway">
    <text evidence="3 13">Amino-acid biosynthesis; L-isoleucine biosynthesis; 2-oxobutanoate from L-threonine: step 1/1.</text>
</comment>
<proteinExistence type="inferred from homology"/>
<dbReference type="InterPro" id="IPR045865">
    <property type="entry name" value="ACT-like_dom_sf"/>
</dbReference>
<dbReference type="InterPro" id="IPR000634">
    <property type="entry name" value="Ser/Thr_deHydtase_PyrdxlP-BS"/>
</dbReference>
<dbReference type="GO" id="GO:0006565">
    <property type="term" value="P:L-serine catabolic process"/>
    <property type="evidence" value="ECO:0007669"/>
    <property type="project" value="TreeGrafter"/>
</dbReference>
<dbReference type="Pfam" id="PF00585">
    <property type="entry name" value="Thr_dehydrat_C"/>
    <property type="match status" value="2"/>
</dbReference>
<evidence type="ECO:0000313" key="16">
    <source>
        <dbReference type="EMBL" id="VFK17549.1"/>
    </source>
</evidence>
<dbReference type="Pfam" id="PF00291">
    <property type="entry name" value="PALP"/>
    <property type="match status" value="1"/>
</dbReference>
<feature type="domain" description="ACT-like" evidence="14">
    <location>
        <begin position="329"/>
        <end position="401"/>
    </location>
</feature>
<evidence type="ECO:0000256" key="2">
    <source>
        <dbReference type="ARBA" id="ARBA00001933"/>
    </source>
</evidence>
<dbReference type="NCBIfam" id="NF009130">
    <property type="entry name" value="PRK12483.1"/>
    <property type="match status" value="1"/>
</dbReference>
<dbReference type="CDD" id="cd01562">
    <property type="entry name" value="Thr-dehyd"/>
    <property type="match status" value="1"/>
</dbReference>
<dbReference type="GO" id="GO:0003941">
    <property type="term" value="F:L-serine ammonia-lyase activity"/>
    <property type="evidence" value="ECO:0007669"/>
    <property type="project" value="TreeGrafter"/>
</dbReference>
<dbReference type="Gene3D" id="3.40.50.1100">
    <property type="match status" value="2"/>
</dbReference>
<accession>A0A450V0Y2</accession>
<dbReference type="EMBL" id="CAADFN010000033">
    <property type="protein sequence ID" value="VFK17549.1"/>
    <property type="molecule type" value="Genomic_DNA"/>
</dbReference>
<feature type="domain" description="ACT-like" evidence="14">
    <location>
        <begin position="432"/>
        <end position="503"/>
    </location>
</feature>
<evidence type="ECO:0000256" key="11">
    <source>
        <dbReference type="ARBA" id="ARBA00023304"/>
    </source>
</evidence>
<dbReference type="SUPFAM" id="SSF53686">
    <property type="entry name" value="Tryptophan synthase beta subunit-like PLP-dependent enzymes"/>
    <property type="match status" value="1"/>
</dbReference>
<comment type="subunit">
    <text evidence="5 13">Homotetramer.</text>
</comment>
<dbReference type="InterPro" id="IPR038110">
    <property type="entry name" value="TD_ACT-like_sf"/>
</dbReference>
<dbReference type="PROSITE" id="PS00165">
    <property type="entry name" value="DEHYDRATASE_SER_THR"/>
    <property type="match status" value="1"/>
</dbReference>
<organism evidence="15">
    <name type="scientific">Candidatus Kentrum sp. LFY</name>
    <dbReference type="NCBI Taxonomy" id="2126342"/>
    <lineage>
        <taxon>Bacteria</taxon>
        <taxon>Pseudomonadati</taxon>
        <taxon>Pseudomonadota</taxon>
        <taxon>Gammaproteobacteria</taxon>
        <taxon>Candidatus Kentrum</taxon>
    </lineage>
</organism>
<evidence type="ECO:0000256" key="9">
    <source>
        <dbReference type="ARBA" id="ARBA00022898"/>
    </source>
</evidence>
<protein>
    <recommendedName>
        <fullName evidence="13">L-threonine dehydratase</fullName>
        <ecNumber evidence="13">4.3.1.19</ecNumber>
    </recommendedName>
    <alternativeName>
        <fullName evidence="13">Threonine deaminase</fullName>
    </alternativeName>
</protein>
<keyword evidence="11 13" id="KW-0100">Branched-chain amino acid biosynthesis</keyword>
<dbReference type="SUPFAM" id="SSF55021">
    <property type="entry name" value="ACT-like"/>
    <property type="match status" value="2"/>
</dbReference>
<dbReference type="InterPro" id="IPR036052">
    <property type="entry name" value="TrpB-like_PALP_sf"/>
</dbReference>
<evidence type="ECO:0000259" key="14">
    <source>
        <dbReference type="PROSITE" id="PS51672"/>
    </source>
</evidence>
<dbReference type="EC" id="4.3.1.19" evidence="13"/>
<dbReference type="CDD" id="cd04906">
    <property type="entry name" value="ACT_ThrD-I_1"/>
    <property type="match status" value="1"/>
</dbReference>
<comment type="function">
    <text evidence="12 13">Catalyzes the anaerobic formation of alpha-ketobutyrate and ammonia from threonine in a two-step reaction. The first step involved a dehydration of threonine and a production of enamine intermediates (aminocrotonate), which tautomerizes to its imine form (iminobutyrate). Both intermediates are unstable and short-lived. The second step is the nonenzymatic hydrolysis of the enamine/imine intermediates to form 2-ketobutyrate and free ammonia. In the low water environment of the cell, the second step is accelerated by RidA.</text>
</comment>
<dbReference type="NCBIfam" id="TIGR01124">
    <property type="entry name" value="ilvA_2Cterm"/>
    <property type="match status" value="1"/>
</dbReference>
<keyword evidence="9 13" id="KW-0663">Pyridoxal phosphate</keyword>
<dbReference type="InterPro" id="IPR001926">
    <property type="entry name" value="TrpB-like_PALP"/>
</dbReference>
<dbReference type="GO" id="GO:0004794">
    <property type="term" value="F:threonine deaminase activity"/>
    <property type="evidence" value="ECO:0007669"/>
    <property type="project" value="UniProtKB-UniRule"/>
</dbReference>
<evidence type="ECO:0000256" key="12">
    <source>
        <dbReference type="ARBA" id="ARBA00025527"/>
    </source>
</evidence>
<dbReference type="NCBIfam" id="NF006674">
    <property type="entry name" value="PRK09224.1"/>
    <property type="match status" value="1"/>
</dbReference>
<dbReference type="UniPathway" id="UPA00047">
    <property type="reaction ID" value="UER00054"/>
</dbReference>
<dbReference type="GO" id="GO:0030170">
    <property type="term" value="F:pyridoxal phosphate binding"/>
    <property type="evidence" value="ECO:0007669"/>
    <property type="project" value="InterPro"/>
</dbReference>
<dbReference type="AlphaFoldDB" id="A0A450V0Y2"/>
<evidence type="ECO:0000256" key="7">
    <source>
        <dbReference type="ARBA" id="ARBA00022624"/>
    </source>
</evidence>
<evidence type="ECO:0000313" key="15">
    <source>
        <dbReference type="EMBL" id="VFJ98432.1"/>
    </source>
</evidence>
<gene>
    <name evidence="13" type="primary">ilvA</name>
    <name evidence="15" type="ORF">BECKLFY1418B_GA0070995_11202</name>
    <name evidence="16" type="ORF">BECKLFY1418C_GA0070996_10332</name>
</gene>
<comment type="similarity">
    <text evidence="4 13">Belongs to the serine/threonine dehydratase family.</text>
</comment>
<keyword evidence="10 13" id="KW-0456">Lyase</keyword>
<keyword evidence="8" id="KW-0677">Repeat</keyword>
<evidence type="ECO:0000256" key="5">
    <source>
        <dbReference type="ARBA" id="ARBA00011881"/>
    </source>
</evidence>
<dbReference type="InterPro" id="IPR050147">
    <property type="entry name" value="Ser/Thr_Dehydratase"/>
</dbReference>